<dbReference type="Gene3D" id="3.40.50.1110">
    <property type="entry name" value="SGNH hydrolase"/>
    <property type="match status" value="1"/>
</dbReference>
<dbReference type="SUPFAM" id="SSF52266">
    <property type="entry name" value="SGNH hydrolase"/>
    <property type="match status" value="1"/>
</dbReference>
<dbReference type="PANTHER" id="PTHR30383:SF24">
    <property type="entry name" value="THIOESTERASE 1_PROTEASE 1_LYSOPHOSPHOLIPASE L1"/>
    <property type="match status" value="1"/>
</dbReference>
<dbReference type="InterPro" id="IPR051532">
    <property type="entry name" value="Ester_Hydrolysis_Enzymes"/>
</dbReference>
<accession>A0A1G8C6M4</accession>
<dbReference type="InterPro" id="IPR008265">
    <property type="entry name" value="Lipase_GDSL_AS"/>
</dbReference>
<protein>
    <submittedName>
        <fullName evidence="2">Acyl-CoA thioesterase-1</fullName>
    </submittedName>
</protein>
<proteinExistence type="predicted"/>
<dbReference type="InterPro" id="IPR013830">
    <property type="entry name" value="SGNH_hydro"/>
</dbReference>
<dbReference type="EMBL" id="FNCY01000005">
    <property type="protein sequence ID" value="SDH40570.1"/>
    <property type="molecule type" value="Genomic_DNA"/>
</dbReference>
<evidence type="ECO:0000259" key="1">
    <source>
        <dbReference type="Pfam" id="PF13472"/>
    </source>
</evidence>
<dbReference type="Pfam" id="PF13472">
    <property type="entry name" value="Lipase_GDSL_2"/>
    <property type="match status" value="1"/>
</dbReference>
<feature type="domain" description="SGNH hydrolase-type esterase" evidence="1">
    <location>
        <begin position="33"/>
        <end position="191"/>
    </location>
</feature>
<dbReference type="Proteomes" id="UP000198607">
    <property type="component" value="Unassembled WGS sequence"/>
</dbReference>
<dbReference type="PROSITE" id="PS01098">
    <property type="entry name" value="LIPASE_GDSL_SER"/>
    <property type="match status" value="1"/>
</dbReference>
<sequence length="208" mass="22799">MLRPSSLRLLRCLLVLFILGQPLAAWAARTILVFGDSLSAGYGIRQEAAWPSLLAKRLQEKHPDYTVVNASISGETSSGGRSRLPAALERHGPAIVIIALGSNDGLRGLPLATLRDNLLAMIDAAQKAKARVLLVGQRLPPNYGRYADEFAQTFTDIAKQRRLAAVDFLLEGIATRRELFQADALHPTAEAQPILMESVWKRLEPLLK</sequence>
<dbReference type="GO" id="GO:0006629">
    <property type="term" value="P:lipid metabolic process"/>
    <property type="evidence" value="ECO:0007669"/>
    <property type="project" value="InterPro"/>
</dbReference>
<name>A0A1G8C6M4_9RHOO</name>
<evidence type="ECO:0000313" key="3">
    <source>
        <dbReference type="Proteomes" id="UP000198607"/>
    </source>
</evidence>
<dbReference type="STRING" id="83767.SAMN05660652_01679"/>
<gene>
    <name evidence="2" type="ORF">SAMN05660652_01679</name>
</gene>
<dbReference type="RefSeq" id="WP_091936481.1">
    <property type="nucleotide sequence ID" value="NZ_FNCY01000005.1"/>
</dbReference>
<evidence type="ECO:0000313" key="2">
    <source>
        <dbReference type="EMBL" id="SDH40570.1"/>
    </source>
</evidence>
<organism evidence="2 3">
    <name type="scientific">Propionivibrio dicarboxylicus</name>
    <dbReference type="NCBI Taxonomy" id="83767"/>
    <lineage>
        <taxon>Bacteria</taxon>
        <taxon>Pseudomonadati</taxon>
        <taxon>Pseudomonadota</taxon>
        <taxon>Betaproteobacteria</taxon>
        <taxon>Rhodocyclales</taxon>
        <taxon>Rhodocyclaceae</taxon>
        <taxon>Propionivibrio</taxon>
    </lineage>
</organism>
<keyword evidence="3" id="KW-1185">Reference proteome</keyword>
<dbReference type="PANTHER" id="PTHR30383">
    <property type="entry name" value="THIOESTERASE 1/PROTEASE 1/LYSOPHOSPHOLIPASE L1"/>
    <property type="match status" value="1"/>
</dbReference>
<reference evidence="2 3" key="1">
    <citation type="submission" date="2016-10" db="EMBL/GenBank/DDBJ databases">
        <authorList>
            <person name="de Groot N.N."/>
        </authorList>
    </citation>
    <scope>NUCLEOTIDE SEQUENCE [LARGE SCALE GENOMIC DNA]</scope>
    <source>
        <strain evidence="2 3">DSM 5885</strain>
    </source>
</reference>
<dbReference type="CDD" id="cd01822">
    <property type="entry name" value="Lysophospholipase_L1_like"/>
    <property type="match status" value="1"/>
</dbReference>
<dbReference type="GO" id="GO:0004622">
    <property type="term" value="F:phosphatidylcholine lysophospholipase activity"/>
    <property type="evidence" value="ECO:0007669"/>
    <property type="project" value="TreeGrafter"/>
</dbReference>
<dbReference type="OrthoDB" id="9786188at2"/>
<dbReference type="AlphaFoldDB" id="A0A1G8C6M4"/>
<dbReference type="InterPro" id="IPR036514">
    <property type="entry name" value="SGNH_hydro_sf"/>
</dbReference>